<dbReference type="EMBL" id="VVIM01001539">
    <property type="protein sequence ID" value="KAB0790295.1"/>
    <property type="molecule type" value="Genomic_DNA"/>
</dbReference>
<dbReference type="InterPro" id="IPR007588">
    <property type="entry name" value="Znf_FLYWCH"/>
</dbReference>
<reference evidence="5 6" key="1">
    <citation type="journal article" date="2018" name="Elife">
        <title>Firefly genomes illuminate parallel origins of bioluminescence in beetles.</title>
        <authorList>
            <person name="Fallon T.R."/>
            <person name="Lower S.E."/>
            <person name="Chang C.H."/>
            <person name="Bessho-Uehara M."/>
            <person name="Martin G.J."/>
            <person name="Bewick A.J."/>
            <person name="Behringer M."/>
            <person name="Debat H.J."/>
            <person name="Wong I."/>
            <person name="Day J.C."/>
            <person name="Suvorov A."/>
            <person name="Silva C.J."/>
            <person name="Stanger-Hall K.F."/>
            <person name="Hall D.W."/>
            <person name="Schmitz R.J."/>
            <person name="Nelson D.R."/>
            <person name="Lewis S.M."/>
            <person name="Shigenobu S."/>
            <person name="Bybee S.M."/>
            <person name="Larracuente A.M."/>
            <person name="Oba Y."/>
            <person name="Weng J.K."/>
        </authorList>
    </citation>
    <scope>NUCLEOTIDE SEQUENCE [LARGE SCALE GENOMIC DNA]</scope>
    <source>
        <strain evidence="5">1611_PpyrPB1</strain>
        <tissue evidence="5">Whole body</tissue>
    </source>
</reference>
<dbReference type="Pfam" id="PF04500">
    <property type="entry name" value="FLYWCH"/>
    <property type="match status" value="1"/>
</dbReference>
<protein>
    <recommendedName>
        <fullName evidence="4">FLYWCH-type domain-containing protein</fullName>
    </recommendedName>
</protein>
<dbReference type="Proteomes" id="UP000327044">
    <property type="component" value="Unassembled WGS sequence"/>
</dbReference>
<evidence type="ECO:0000259" key="4">
    <source>
        <dbReference type="Pfam" id="PF04500"/>
    </source>
</evidence>
<keyword evidence="2" id="KW-0863">Zinc-finger</keyword>
<dbReference type="Gene3D" id="2.20.25.240">
    <property type="match status" value="1"/>
</dbReference>
<comment type="caution">
    <text evidence="5">The sequence shown here is derived from an EMBL/GenBank/DDBJ whole genome shotgun (WGS) entry which is preliminary data.</text>
</comment>
<dbReference type="AlphaFoldDB" id="A0A5N3ZYZ6"/>
<organism evidence="5 6">
    <name type="scientific">Photinus pyralis</name>
    <name type="common">Common eastern firefly</name>
    <name type="synonym">Lampyris pyralis</name>
    <dbReference type="NCBI Taxonomy" id="7054"/>
    <lineage>
        <taxon>Eukaryota</taxon>
        <taxon>Metazoa</taxon>
        <taxon>Ecdysozoa</taxon>
        <taxon>Arthropoda</taxon>
        <taxon>Hexapoda</taxon>
        <taxon>Insecta</taxon>
        <taxon>Pterygota</taxon>
        <taxon>Neoptera</taxon>
        <taxon>Endopterygota</taxon>
        <taxon>Coleoptera</taxon>
        <taxon>Polyphaga</taxon>
        <taxon>Elateriformia</taxon>
        <taxon>Elateroidea</taxon>
        <taxon>Lampyridae</taxon>
        <taxon>Lampyrinae</taxon>
        <taxon>Photinus</taxon>
    </lineage>
</organism>
<keyword evidence="1" id="KW-0479">Metal-binding</keyword>
<keyword evidence="3" id="KW-0862">Zinc</keyword>
<evidence type="ECO:0000313" key="6">
    <source>
        <dbReference type="Proteomes" id="UP000327044"/>
    </source>
</evidence>
<accession>A0A5N3ZYZ6</accession>
<gene>
    <name evidence="5" type="ORF">PPYR_15366</name>
</gene>
<dbReference type="GO" id="GO:0008270">
    <property type="term" value="F:zinc ion binding"/>
    <property type="evidence" value="ECO:0007669"/>
    <property type="project" value="UniProtKB-KW"/>
</dbReference>
<name>A0A5N3ZYZ6_PHOPY</name>
<evidence type="ECO:0000256" key="1">
    <source>
        <dbReference type="ARBA" id="ARBA00022723"/>
    </source>
</evidence>
<keyword evidence="6" id="KW-1185">Reference proteome</keyword>
<feature type="domain" description="FLYWCH-type" evidence="4">
    <location>
        <begin position="5"/>
        <end position="63"/>
    </location>
</feature>
<evidence type="ECO:0000256" key="2">
    <source>
        <dbReference type="ARBA" id="ARBA00022771"/>
    </source>
</evidence>
<evidence type="ECO:0000256" key="3">
    <source>
        <dbReference type="ARBA" id="ARBA00022833"/>
    </source>
</evidence>
<dbReference type="PANTHER" id="PTHR47160">
    <property type="entry name" value="PUTATIVE-RELATED"/>
    <property type="match status" value="1"/>
</dbReference>
<dbReference type="PANTHER" id="PTHR47160:SF5">
    <property type="entry name" value="MULE TRANSPOSASE DOMAIN-CONTAINING PROTEIN"/>
    <property type="match status" value="1"/>
</dbReference>
<evidence type="ECO:0000313" key="5">
    <source>
        <dbReference type="EMBL" id="KAB0790295.1"/>
    </source>
</evidence>
<dbReference type="InParanoid" id="A0A5N3ZYZ6"/>
<proteinExistence type="predicted"/>
<sequence length="332" mass="37646">MVLTFVKSQKGNNMLILNGFIHKKERIIEGKIIWKCASYNKCKCPGRVHTFEGEVVKSTSHNHVADAAKLEARSVCNDIKRMAQQVEPTTQAIVGAASEGLSLAGAGQLPSVSSLKRTIQRARNRYEAIPANPINLTELVLPPEYTEEFPQTSMRGCFFHFTQCLWRQVQGAGLQVRYSEDPDFALHSALAFIPEEAVIAAFDELLDSEFYTINENLLRPIVNYFEDTWIGRLDRRGRRREPLFSINLWCVHNAVEQDLPRTNNAVEGWHNSFSSVLSAVHPSIWRFITALKKEYSLNVLKIEQYIAGTVPPRTKCTKILPTEFRQNSIGIR</sequence>